<feature type="transmembrane region" description="Helical" evidence="7">
    <location>
        <begin position="381"/>
        <end position="403"/>
    </location>
</feature>
<feature type="transmembrane region" description="Helical" evidence="7">
    <location>
        <begin position="168"/>
        <end position="188"/>
    </location>
</feature>
<feature type="domain" description="MARVEL" evidence="8">
    <location>
        <begin position="124"/>
        <end position="273"/>
    </location>
</feature>
<feature type="domain" description="MARVEL" evidence="8">
    <location>
        <begin position="300"/>
        <end position="452"/>
    </location>
</feature>
<dbReference type="PROSITE" id="PS51225">
    <property type="entry name" value="MARVEL"/>
    <property type="match status" value="3"/>
</dbReference>
<feature type="domain" description="MARVEL" evidence="8">
    <location>
        <begin position="479"/>
        <end position="628"/>
    </location>
</feature>
<keyword evidence="4 5" id="KW-0472">Membrane</keyword>
<evidence type="ECO:0000256" key="3">
    <source>
        <dbReference type="ARBA" id="ARBA00022989"/>
    </source>
</evidence>
<reference evidence="9 10" key="1">
    <citation type="submission" date="2022-05" db="EMBL/GenBank/DDBJ databases">
        <authorList>
            <consortium name="Genoscope - CEA"/>
            <person name="William W."/>
        </authorList>
    </citation>
    <scope>NUCLEOTIDE SEQUENCE [LARGE SCALE GENOMIC DNA]</scope>
</reference>
<dbReference type="Proteomes" id="UP001159428">
    <property type="component" value="Unassembled WGS sequence"/>
</dbReference>
<feature type="region of interest" description="Disordered" evidence="6">
    <location>
        <begin position="1"/>
        <end position="44"/>
    </location>
</feature>
<dbReference type="InterPro" id="IPR008253">
    <property type="entry name" value="Marvel"/>
</dbReference>
<protein>
    <recommendedName>
        <fullName evidence="8">MARVEL domain-containing protein</fullName>
    </recommendedName>
</protein>
<evidence type="ECO:0000256" key="2">
    <source>
        <dbReference type="ARBA" id="ARBA00022692"/>
    </source>
</evidence>
<dbReference type="PANTHER" id="PTHR22776">
    <property type="entry name" value="MARVEL-CONTAINING POTENTIAL LIPID RAFT-ASSOCIATED PROTEIN"/>
    <property type="match status" value="1"/>
</dbReference>
<feature type="transmembrane region" description="Helical" evidence="7">
    <location>
        <begin position="306"/>
        <end position="327"/>
    </location>
</feature>
<feature type="transmembrane region" description="Helical" evidence="7">
    <location>
        <begin position="130"/>
        <end position="148"/>
    </location>
</feature>
<evidence type="ECO:0000259" key="8">
    <source>
        <dbReference type="PROSITE" id="PS51225"/>
    </source>
</evidence>
<feature type="transmembrane region" description="Helical" evidence="7">
    <location>
        <begin position="200"/>
        <end position="223"/>
    </location>
</feature>
<sequence length="738" mass="82916">MEGESPAELPVKHETQVKGPPGQPVTSHQQMAPGQPIMAPTPGQPIMYQMPPGQQPVFVQMPAGHPATTPDGQPIQYYYGQQPVQPGQLMQPVQLVNVPSQPGQPVYSQPQAGQGLDLTIDTNFLKSPLCYIKIVEFVVLLGAWASIVKYSGDLGVPDADEKANFFKGITIFCWLMVIFYMIIHIFRFTKLCSCGRESRLTLVSLVFYFIMFALLLACTGNLVPRAVYFGKRQKIISSTYRPFVVSLSVALVFGFLSCIAFALDMVLQYKLFQTQRAQETPTEQAQESPQRQAWDINKEYLQSQYFFVKLAELFLLFVAWVCVLKYFDTNTFKYTNKTHEEPAAEFFRGITIFSWVMTVLVTLTFVMSFDKLCARPSRWTLTALIIGFVLFSLIIACCGNLTPEVVRFGKNYKNVITDYKSNVLALFIGLGFGFLSCGAFGVDMVLHYKLFQTQRAQETPTEQSQGPPQRRAWDFNNDFLNSTTFKVKLVEIMFLFAAWVCIVIYFDMDIYWITTEDSEVDFFKGVTIFSWVMAVLLTLTFVLSFDKLCGLSSRWTLTTLCVYLLVAILLIVCCGTLTKPVIDRAKTFKYVSTNNRANILALIIAAPLGYISWIIVIVDIILMYKLYQQQRAQEAGSSAQSGVVQHPAVVIVPQGAKQVPYQPAAYPGQQPVQYPGQQPVQYQGQQPVQYPGQQPVQYPGQQPVQYPGHQPVQYPGQHPVMAGVPAYGLQAQNGENEK</sequence>
<feature type="transmembrane region" description="Helical" evidence="7">
    <location>
        <begin position="557"/>
        <end position="578"/>
    </location>
</feature>
<dbReference type="PANTHER" id="PTHR22776:SF49">
    <property type="entry name" value="MARVEL DOMAIN-CONTAINING PROTEIN"/>
    <property type="match status" value="1"/>
</dbReference>
<keyword evidence="2 5" id="KW-0812">Transmembrane</keyword>
<evidence type="ECO:0000256" key="5">
    <source>
        <dbReference type="PROSITE-ProRule" id="PRU00581"/>
    </source>
</evidence>
<evidence type="ECO:0000256" key="4">
    <source>
        <dbReference type="ARBA" id="ARBA00023136"/>
    </source>
</evidence>
<comment type="subcellular location">
    <subcellularLocation>
        <location evidence="1">Membrane</location>
        <topology evidence="1">Multi-pass membrane protein</topology>
    </subcellularLocation>
</comment>
<proteinExistence type="predicted"/>
<name>A0AAU9W0J1_9CNID</name>
<evidence type="ECO:0000313" key="10">
    <source>
        <dbReference type="Proteomes" id="UP001159428"/>
    </source>
</evidence>
<keyword evidence="3 7" id="KW-1133">Transmembrane helix</keyword>
<evidence type="ECO:0000313" key="9">
    <source>
        <dbReference type="EMBL" id="CAH3041699.1"/>
    </source>
</evidence>
<feature type="transmembrane region" description="Helical" evidence="7">
    <location>
        <begin position="489"/>
        <end position="506"/>
    </location>
</feature>
<dbReference type="GO" id="GO:0016020">
    <property type="term" value="C:membrane"/>
    <property type="evidence" value="ECO:0007669"/>
    <property type="project" value="UniProtKB-SubCell"/>
</dbReference>
<feature type="region of interest" description="Disordered" evidence="6">
    <location>
        <begin position="676"/>
        <end position="719"/>
    </location>
</feature>
<feature type="transmembrane region" description="Helical" evidence="7">
    <location>
        <begin position="243"/>
        <end position="267"/>
    </location>
</feature>
<keyword evidence="10" id="KW-1185">Reference proteome</keyword>
<dbReference type="AlphaFoldDB" id="A0AAU9W0J1"/>
<gene>
    <name evidence="9" type="ORF">PMEA_00028336</name>
</gene>
<accession>A0AAU9W0J1</accession>
<comment type="caution">
    <text evidence="9">The sequence shown here is derived from an EMBL/GenBank/DDBJ whole genome shotgun (WGS) entry which is preliminary data.</text>
</comment>
<feature type="transmembrane region" description="Helical" evidence="7">
    <location>
        <begin position="598"/>
        <end position="622"/>
    </location>
</feature>
<organism evidence="9 10">
    <name type="scientific">Pocillopora meandrina</name>
    <dbReference type="NCBI Taxonomy" id="46732"/>
    <lineage>
        <taxon>Eukaryota</taxon>
        <taxon>Metazoa</taxon>
        <taxon>Cnidaria</taxon>
        <taxon>Anthozoa</taxon>
        <taxon>Hexacorallia</taxon>
        <taxon>Scleractinia</taxon>
        <taxon>Astrocoeniina</taxon>
        <taxon>Pocilloporidae</taxon>
        <taxon>Pocillopora</taxon>
    </lineage>
</organism>
<evidence type="ECO:0000256" key="1">
    <source>
        <dbReference type="ARBA" id="ARBA00004141"/>
    </source>
</evidence>
<evidence type="ECO:0000256" key="7">
    <source>
        <dbReference type="SAM" id="Phobius"/>
    </source>
</evidence>
<feature type="transmembrane region" description="Helical" evidence="7">
    <location>
        <begin position="423"/>
        <end position="446"/>
    </location>
</feature>
<feature type="transmembrane region" description="Helical" evidence="7">
    <location>
        <begin position="347"/>
        <end position="369"/>
    </location>
</feature>
<dbReference type="EMBL" id="CALNXJ010000006">
    <property type="protein sequence ID" value="CAH3041699.1"/>
    <property type="molecule type" value="Genomic_DNA"/>
</dbReference>
<evidence type="ECO:0000256" key="6">
    <source>
        <dbReference type="SAM" id="MobiDB-lite"/>
    </source>
</evidence>
<feature type="transmembrane region" description="Helical" evidence="7">
    <location>
        <begin position="526"/>
        <end position="545"/>
    </location>
</feature>
<dbReference type="InterPro" id="IPR050578">
    <property type="entry name" value="MARVEL-CKLF_proteins"/>
</dbReference>